<protein>
    <submittedName>
        <fullName evidence="2">Y-box-binding protein 3</fullName>
    </submittedName>
</protein>
<name>A0AA41MUX4_SCICA</name>
<gene>
    <name evidence="2" type="ORF">SUZIE_147865</name>
</gene>
<feature type="compositionally biased region" description="Basic and acidic residues" evidence="1">
    <location>
        <begin position="10"/>
        <end position="21"/>
    </location>
</feature>
<feature type="region of interest" description="Disordered" evidence="1">
    <location>
        <begin position="1"/>
        <end position="121"/>
    </location>
</feature>
<keyword evidence="3" id="KW-1185">Reference proteome</keyword>
<accession>A0AA41MUX4</accession>
<feature type="compositionally biased region" description="Polar residues" evidence="1">
    <location>
        <begin position="63"/>
        <end position="74"/>
    </location>
</feature>
<evidence type="ECO:0000256" key="1">
    <source>
        <dbReference type="SAM" id="MobiDB-lite"/>
    </source>
</evidence>
<evidence type="ECO:0000313" key="3">
    <source>
        <dbReference type="Proteomes" id="UP001166674"/>
    </source>
</evidence>
<reference evidence="2" key="1">
    <citation type="submission" date="2020-03" db="EMBL/GenBank/DDBJ databases">
        <title>Studies in the Genomics of Life Span.</title>
        <authorList>
            <person name="Glass D."/>
        </authorList>
    </citation>
    <scope>NUCLEOTIDE SEQUENCE</scope>
    <source>
        <strain evidence="2">SUZIE</strain>
        <tissue evidence="2">Muscle</tissue>
    </source>
</reference>
<dbReference type="InterPro" id="IPR050181">
    <property type="entry name" value="Cold_shock_domain"/>
</dbReference>
<sequence length="121" mass="13355">MGLSSPQKNADCEIGERKDGVPKGTQLQGPVRRNPPYRPRYLRGPPRPRPAPAVGEAEDKENQQASNAPNQSSAPRGYRRPWNYRCRPRPPNVPSQDGRETEAGETPKENPAPATEQSSTD</sequence>
<dbReference type="Proteomes" id="UP001166674">
    <property type="component" value="Unassembled WGS sequence"/>
</dbReference>
<dbReference type="PANTHER" id="PTHR11544">
    <property type="entry name" value="COLD SHOCK DOMAIN CONTAINING PROTEINS"/>
    <property type="match status" value="1"/>
</dbReference>
<dbReference type="AlphaFoldDB" id="A0AA41MUX4"/>
<organism evidence="2 3">
    <name type="scientific">Sciurus carolinensis</name>
    <name type="common">Eastern gray squirrel</name>
    <dbReference type="NCBI Taxonomy" id="30640"/>
    <lineage>
        <taxon>Eukaryota</taxon>
        <taxon>Metazoa</taxon>
        <taxon>Chordata</taxon>
        <taxon>Craniata</taxon>
        <taxon>Vertebrata</taxon>
        <taxon>Euteleostomi</taxon>
        <taxon>Mammalia</taxon>
        <taxon>Eutheria</taxon>
        <taxon>Euarchontoglires</taxon>
        <taxon>Glires</taxon>
        <taxon>Rodentia</taxon>
        <taxon>Sciuromorpha</taxon>
        <taxon>Sciuridae</taxon>
        <taxon>Sciurinae</taxon>
        <taxon>Sciurini</taxon>
        <taxon>Sciurus</taxon>
    </lineage>
</organism>
<dbReference type="EMBL" id="JAATJV010326059">
    <property type="protein sequence ID" value="MBZ3878423.1"/>
    <property type="molecule type" value="Genomic_DNA"/>
</dbReference>
<proteinExistence type="predicted"/>
<feature type="compositionally biased region" description="Basic and acidic residues" evidence="1">
    <location>
        <begin position="97"/>
        <end position="108"/>
    </location>
</feature>
<evidence type="ECO:0000313" key="2">
    <source>
        <dbReference type="EMBL" id="MBZ3878423.1"/>
    </source>
</evidence>
<comment type="caution">
    <text evidence="2">The sequence shown here is derived from an EMBL/GenBank/DDBJ whole genome shotgun (WGS) entry which is preliminary data.</text>
</comment>